<reference evidence="2 3" key="1">
    <citation type="submission" date="2020-08" db="EMBL/GenBank/DDBJ databases">
        <title>Genomic Encyclopedia of Type Strains, Phase III (KMG-III): the genomes of soil and plant-associated and newly described type strains.</title>
        <authorList>
            <person name="Whitman W."/>
        </authorList>
    </citation>
    <scope>NUCLEOTIDE SEQUENCE [LARGE SCALE GENOMIC DNA]</scope>
    <source>
        <strain evidence="2 3">CECT 8803</strain>
    </source>
</reference>
<evidence type="ECO:0000313" key="3">
    <source>
        <dbReference type="Proteomes" id="UP000581135"/>
    </source>
</evidence>
<dbReference type="InterPro" id="IPR002696">
    <property type="entry name" value="Membr_insert_effic_factor_YidD"/>
</dbReference>
<comment type="function">
    <text evidence="1">Could be involved in insertion of integral membrane proteins into the membrane.</text>
</comment>
<dbReference type="PANTHER" id="PTHR33383:SF1">
    <property type="entry name" value="MEMBRANE PROTEIN INSERTION EFFICIENCY FACTOR-RELATED"/>
    <property type="match status" value="1"/>
</dbReference>
<dbReference type="EMBL" id="JACHXA010000009">
    <property type="protein sequence ID" value="MBB3066638.1"/>
    <property type="molecule type" value="Genomic_DNA"/>
</dbReference>
<name>A0A839SWG2_9PROT</name>
<gene>
    <name evidence="2" type="ORF">FHR98_002946</name>
</gene>
<keyword evidence="1" id="KW-1003">Cell membrane</keyword>
<protein>
    <recommendedName>
        <fullName evidence="1">Putative membrane protein insertion efficiency factor</fullName>
    </recommendedName>
</protein>
<dbReference type="Proteomes" id="UP000581135">
    <property type="component" value="Unassembled WGS sequence"/>
</dbReference>
<comment type="caution">
    <text evidence="2">The sequence shown here is derived from an EMBL/GenBank/DDBJ whole genome shotgun (WGS) entry which is preliminary data.</text>
</comment>
<comment type="subcellular location">
    <subcellularLocation>
        <location evidence="1">Cell membrane</location>
        <topology evidence="1">Peripheral membrane protein</topology>
        <orientation evidence="1">Cytoplasmic side</orientation>
    </subcellularLocation>
</comment>
<dbReference type="NCBIfam" id="TIGR00278">
    <property type="entry name" value="membrane protein insertion efficiency factor YidD"/>
    <property type="match status" value="1"/>
</dbReference>
<sequence length="112" mass="12495">MTRILGLPFKWLAIGLIYFYRYCLSALLMPRCRYLPTCSEYALDAIRHHGAMHGGWLAVKRIARCHPMGGSGYDPVPKIPGQDRIQPHTHTVDCGGACHDEKGDMNARLLGS</sequence>
<evidence type="ECO:0000256" key="1">
    <source>
        <dbReference type="HAMAP-Rule" id="MF_00386"/>
    </source>
</evidence>
<dbReference type="SMART" id="SM01234">
    <property type="entry name" value="Haemolytic"/>
    <property type="match status" value="1"/>
</dbReference>
<dbReference type="Pfam" id="PF01809">
    <property type="entry name" value="YidD"/>
    <property type="match status" value="1"/>
</dbReference>
<evidence type="ECO:0000313" key="2">
    <source>
        <dbReference type="EMBL" id="MBB3066638.1"/>
    </source>
</evidence>
<keyword evidence="1" id="KW-0472">Membrane</keyword>
<dbReference type="RefSeq" id="WP_183417463.1">
    <property type="nucleotide sequence ID" value="NZ_JACHXA010000009.1"/>
</dbReference>
<dbReference type="HAMAP" id="MF_00386">
    <property type="entry name" value="UPF0161_YidD"/>
    <property type="match status" value="1"/>
</dbReference>
<proteinExistence type="inferred from homology"/>
<dbReference type="PANTHER" id="PTHR33383">
    <property type="entry name" value="MEMBRANE PROTEIN INSERTION EFFICIENCY FACTOR-RELATED"/>
    <property type="match status" value="1"/>
</dbReference>
<organism evidence="2 3">
    <name type="scientific">Limibacillus halophilus</name>
    <dbReference type="NCBI Taxonomy" id="1579333"/>
    <lineage>
        <taxon>Bacteria</taxon>
        <taxon>Pseudomonadati</taxon>
        <taxon>Pseudomonadota</taxon>
        <taxon>Alphaproteobacteria</taxon>
        <taxon>Rhodospirillales</taxon>
        <taxon>Rhodovibrionaceae</taxon>
        <taxon>Limibacillus</taxon>
    </lineage>
</organism>
<dbReference type="AlphaFoldDB" id="A0A839SWG2"/>
<comment type="similarity">
    <text evidence="1">Belongs to the UPF0161 family.</text>
</comment>
<dbReference type="GO" id="GO:0005886">
    <property type="term" value="C:plasma membrane"/>
    <property type="evidence" value="ECO:0007669"/>
    <property type="project" value="UniProtKB-SubCell"/>
</dbReference>
<keyword evidence="3" id="KW-1185">Reference proteome</keyword>
<accession>A0A839SWG2</accession>